<reference evidence="1 2" key="1">
    <citation type="submission" date="2018-02" db="EMBL/GenBank/DDBJ databases">
        <title>Genomic Encyclopedia of Archaeal and Bacterial Type Strains, Phase II (KMG-II): from individual species to whole genera.</title>
        <authorList>
            <person name="Goeker M."/>
        </authorList>
    </citation>
    <scope>NUCLEOTIDE SEQUENCE [LARGE SCALE GENOMIC DNA]</scope>
    <source>
        <strain evidence="1 2">DSM 16809</strain>
    </source>
</reference>
<dbReference type="RefSeq" id="WP_104515840.1">
    <property type="nucleotide sequence ID" value="NZ_MQVW01000002.1"/>
</dbReference>
<dbReference type="PANTHER" id="PTHR30164">
    <property type="entry name" value="MTFA PEPTIDASE"/>
    <property type="match status" value="1"/>
</dbReference>
<name>A0A2S6IIC9_9FLAO</name>
<evidence type="ECO:0008006" key="3">
    <source>
        <dbReference type="Google" id="ProtNLM"/>
    </source>
</evidence>
<dbReference type="GO" id="GO:0004177">
    <property type="term" value="F:aminopeptidase activity"/>
    <property type="evidence" value="ECO:0007669"/>
    <property type="project" value="TreeGrafter"/>
</dbReference>
<evidence type="ECO:0000313" key="1">
    <source>
        <dbReference type="EMBL" id="PPK93936.1"/>
    </source>
</evidence>
<dbReference type="OrthoDB" id="9786424at2"/>
<dbReference type="InterPro" id="IPR024079">
    <property type="entry name" value="MetalloPept_cat_dom_sf"/>
</dbReference>
<dbReference type="AlphaFoldDB" id="A0A2S6IIC9"/>
<dbReference type="InterPro" id="IPR042252">
    <property type="entry name" value="MtfA_N"/>
</dbReference>
<comment type="caution">
    <text evidence="1">The sequence shown here is derived from an EMBL/GenBank/DDBJ whole genome shotgun (WGS) entry which is preliminary data.</text>
</comment>
<dbReference type="EMBL" id="PTJE01000005">
    <property type="protein sequence ID" value="PPK93936.1"/>
    <property type="molecule type" value="Genomic_DNA"/>
</dbReference>
<dbReference type="InterPro" id="IPR010384">
    <property type="entry name" value="MtfA_fam"/>
</dbReference>
<sequence length="261" mass="30406">MLYLIIPLIAAVVLYFLVFKESAPQRKKDHPSWHAALEKYVSFYEQLTTEDQKIFRQRMVAFLEETYVDAVGFEIEELDKILVAASAVIPVFKFKEWSYNNLTGVIIYPDNFNEDLGYGDDHPDRMIGGLVGTGRFEKQMILSRTALHHGFKNDTDKHNTGIHEFVHLLDKIDGETNGIPEAFLDKSYVLPWINLMHKEMDAIDRDESDIRSYGATNQAEFFAVTAEYFFSRPKLMRRKHPELYNMLDLCFNPQKRKKPKN</sequence>
<dbReference type="SUPFAM" id="SSF55486">
    <property type="entry name" value="Metalloproteases ('zincins'), catalytic domain"/>
    <property type="match status" value="1"/>
</dbReference>
<protein>
    <recommendedName>
        <fullName evidence="3">Peptidase</fullName>
    </recommendedName>
</protein>
<dbReference type="PANTHER" id="PTHR30164:SF2">
    <property type="entry name" value="PROTEIN MTFA"/>
    <property type="match status" value="1"/>
</dbReference>
<dbReference type="Proteomes" id="UP000239002">
    <property type="component" value="Unassembled WGS sequence"/>
</dbReference>
<dbReference type="Pfam" id="PF06167">
    <property type="entry name" value="Peptidase_M90"/>
    <property type="match status" value="1"/>
</dbReference>
<gene>
    <name evidence="1" type="ORF">LY01_02158</name>
</gene>
<dbReference type="GO" id="GO:0005829">
    <property type="term" value="C:cytosol"/>
    <property type="evidence" value="ECO:0007669"/>
    <property type="project" value="TreeGrafter"/>
</dbReference>
<dbReference type="GO" id="GO:0008237">
    <property type="term" value="F:metallopeptidase activity"/>
    <property type="evidence" value="ECO:0007669"/>
    <property type="project" value="InterPro"/>
</dbReference>
<dbReference type="Gene3D" id="3.40.390.10">
    <property type="entry name" value="Collagenase (Catalytic Domain)"/>
    <property type="match status" value="1"/>
</dbReference>
<accession>A0A2S6IIC9</accession>
<keyword evidence="2" id="KW-1185">Reference proteome</keyword>
<proteinExistence type="predicted"/>
<evidence type="ECO:0000313" key="2">
    <source>
        <dbReference type="Proteomes" id="UP000239002"/>
    </source>
</evidence>
<dbReference type="CDD" id="cd20169">
    <property type="entry name" value="Peptidase_M90_mtfA"/>
    <property type="match status" value="1"/>
</dbReference>
<dbReference type="Gene3D" id="1.10.472.150">
    <property type="entry name" value="Glucose-regulated metallo-peptidase M90, N-terminal domain"/>
    <property type="match status" value="1"/>
</dbReference>
<organism evidence="1 2">
    <name type="scientific">Nonlabens xylanidelens</name>
    <dbReference type="NCBI Taxonomy" id="191564"/>
    <lineage>
        <taxon>Bacteria</taxon>
        <taxon>Pseudomonadati</taxon>
        <taxon>Bacteroidota</taxon>
        <taxon>Flavobacteriia</taxon>
        <taxon>Flavobacteriales</taxon>
        <taxon>Flavobacteriaceae</taxon>
        <taxon>Nonlabens</taxon>
    </lineage>
</organism>